<dbReference type="Proteomes" id="UP001497522">
    <property type="component" value="Chromosome 15"/>
</dbReference>
<name>A0ABP1ARQ7_9BRYO</name>
<reference evidence="1" key="1">
    <citation type="submission" date="2024-03" db="EMBL/GenBank/DDBJ databases">
        <authorList>
            <consortium name="ELIXIR-Norway"/>
            <consortium name="Elixir Norway"/>
        </authorList>
    </citation>
    <scope>NUCLEOTIDE SEQUENCE</scope>
</reference>
<sequence length="110" mass="12576">MLRQMIAYQCLHESQFGTGWQHKSVTRDGLPQRGSQSRKSPAAGLNFFLHWFANDKILLFQFGFGADGWLVPTESDERKTLIKPANNSGSFHTLVCSPRINQLRKQKKEL</sequence>
<proteinExistence type="predicted"/>
<accession>A0ABP1ARQ7</accession>
<evidence type="ECO:0008006" key="3">
    <source>
        <dbReference type="Google" id="ProtNLM"/>
    </source>
</evidence>
<evidence type="ECO:0000313" key="1">
    <source>
        <dbReference type="EMBL" id="CAK9865197.1"/>
    </source>
</evidence>
<evidence type="ECO:0000313" key="2">
    <source>
        <dbReference type="Proteomes" id="UP001497522"/>
    </source>
</evidence>
<gene>
    <name evidence="1" type="ORF">CSSPJE1EN2_LOCUS8192</name>
</gene>
<dbReference type="EMBL" id="OZ023716">
    <property type="protein sequence ID" value="CAK9865197.1"/>
    <property type="molecule type" value="Genomic_DNA"/>
</dbReference>
<keyword evidence="2" id="KW-1185">Reference proteome</keyword>
<organism evidence="1 2">
    <name type="scientific">Sphagnum jensenii</name>
    <dbReference type="NCBI Taxonomy" id="128206"/>
    <lineage>
        <taxon>Eukaryota</taxon>
        <taxon>Viridiplantae</taxon>
        <taxon>Streptophyta</taxon>
        <taxon>Embryophyta</taxon>
        <taxon>Bryophyta</taxon>
        <taxon>Sphagnophytina</taxon>
        <taxon>Sphagnopsida</taxon>
        <taxon>Sphagnales</taxon>
        <taxon>Sphagnaceae</taxon>
        <taxon>Sphagnum</taxon>
    </lineage>
</organism>
<protein>
    <recommendedName>
        <fullName evidence="3">Ycf15</fullName>
    </recommendedName>
</protein>